<organism evidence="4 5">
    <name type="scientific">Clostridium tepidiprofundi DSM 19306</name>
    <dbReference type="NCBI Taxonomy" id="1121338"/>
    <lineage>
        <taxon>Bacteria</taxon>
        <taxon>Bacillati</taxon>
        <taxon>Bacillota</taxon>
        <taxon>Clostridia</taxon>
        <taxon>Eubacteriales</taxon>
        <taxon>Clostridiaceae</taxon>
        <taxon>Clostridium</taxon>
    </lineage>
</organism>
<dbReference type="GO" id="GO:0030436">
    <property type="term" value="P:asexual sporulation"/>
    <property type="evidence" value="ECO:0007669"/>
    <property type="project" value="InterPro"/>
</dbReference>
<dbReference type="Proteomes" id="UP000075531">
    <property type="component" value="Unassembled WGS sequence"/>
</dbReference>
<proteinExistence type="inferred from homology"/>
<dbReference type="Pfam" id="PF08141">
    <property type="entry name" value="SspH"/>
    <property type="match status" value="1"/>
</dbReference>
<evidence type="ECO:0000313" key="4">
    <source>
        <dbReference type="EMBL" id="KYH36004.1"/>
    </source>
</evidence>
<dbReference type="AlphaFoldDB" id="A0A151B7Z0"/>
<gene>
    <name evidence="4" type="primary">sspH</name>
    <name evidence="4" type="ORF">CLTEP_03980</name>
</gene>
<accession>A0A151B7Z0</accession>
<dbReference type="EMBL" id="LTBA01000001">
    <property type="protein sequence ID" value="KYH36004.1"/>
    <property type="molecule type" value="Genomic_DNA"/>
</dbReference>
<dbReference type="InterPro" id="IPR012610">
    <property type="entry name" value="SASP_SspH"/>
</dbReference>
<comment type="caution">
    <text evidence="4">The sequence shown here is derived from an EMBL/GenBank/DDBJ whole genome shotgun (WGS) entry which is preliminary data.</text>
</comment>
<dbReference type="GO" id="GO:0042601">
    <property type="term" value="C:endospore-forming forespore"/>
    <property type="evidence" value="ECO:0007669"/>
    <property type="project" value="InterPro"/>
</dbReference>
<comment type="similarity">
    <text evidence="2">Belongs to the SspH family.</text>
</comment>
<keyword evidence="5" id="KW-1185">Reference proteome</keyword>
<dbReference type="OrthoDB" id="1683648at2"/>
<dbReference type="RefSeq" id="WP_066821740.1">
    <property type="nucleotide sequence ID" value="NZ_LTBA01000001.1"/>
</dbReference>
<dbReference type="NCBIfam" id="TIGR02861">
    <property type="entry name" value="SASP_H"/>
    <property type="match status" value="1"/>
</dbReference>
<reference evidence="4 5" key="1">
    <citation type="submission" date="2016-02" db="EMBL/GenBank/DDBJ databases">
        <title>Genome sequence of Clostridium tepidiprofundi DSM 19306.</title>
        <authorList>
            <person name="Poehlein A."/>
            <person name="Daniel R."/>
        </authorList>
    </citation>
    <scope>NUCLEOTIDE SEQUENCE [LARGE SCALE GENOMIC DNA]</scope>
    <source>
        <strain evidence="4 5">DSM 19306</strain>
    </source>
</reference>
<keyword evidence="3" id="KW-0749">Sporulation</keyword>
<protein>
    <submittedName>
        <fullName evidence="4">Small, acid-soluble spore protein H</fullName>
    </submittedName>
</protein>
<evidence type="ECO:0000256" key="3">
    <source>
        <dbReference type="ARBA" id="ARBA00022969"/>
    </source>
</evidence>
<name>A0A151B7Z0_9CLOT</name>
<evidence type="ECO:0000256" key="2">
    <source>
        <dbReference type="ARBA" id="ARBA00006573"/>
    </source>
</evidence>
<dbReference type="GO" id="GO:0030435">
    <property type="term" value="P:sporulation resulting in formation of a cellular spore"/>
    <property type="evidence" value="ECO:0007669"/>
    <property type="project" value="UniProtKB-KW"/>
</dbReference>
<dbReference type="PATRIC" id="fig|1121338.3.peg.403"/>
<comment type="subcellular location">
    <subcellularLocation>
        <location evidence="1">Spore core</location>
    </subcellularLocation>
</comment>
<sequence length="63" mass="7284">MDSKRAQQIIDSKKKETVYYKNTPVHIKEVDNKSDTVKVENLQTGKDFVVNVKTLNEDFGLKQ</sequence>
<evidence type="ECO:0000313" key="5">
    <source>
        <dbReference type="Proteomes" id="UP000075531"/>
    </source>
</evidence>
<evidence type="ECO:0000256" key="1">
    <source>
        <dbReference type="ARBA" id="ARBA00004288"/>
    </source>
</evidence>